<keyword evidence="1" id="KW-0732">Signal</keyword>
<feature type="non-terminal residue" evidence="2">
    <location>
        <position position="1"/>
    </location>
</feature>
<evidence type="ECO:0000313" key="3">
    <source>
        <dbReference type="Proteomes" id="UP000824469"/>
    </source>
</evidence>
<comment type="caution">
    <text evidence="2">The sequence shown here is derived from an EMBL/GenBank/DDBJ whole genome shotgun (WGS) entry which is preliminary data.</text>
</comment>
<organism evidence="2 3">
    <name type="scientific">Taxus chinensis</name>
    <name type="common">Chinese yew</name>
    <name type="synonym">Taxus wallichiana var. chinensis</name>
    <dbReference type="NCBI Taxonomy" id="29808"/>
    <lineage>
        <taxon>Eukaryota</taxon>
        <taxon>Viridiplantae</taxon>
        <taxon>Streptophyta</taxon>
        <taxon>Embryophyta</taxon>
        <taxon>Tracheophyta</taxon>
        <taxon>Spermatophyta</taxon>
        <taxon>Pinopsida</taxon>
        <taxon>Pinidae</taxon>
        <taxon>Conifers II</taxon>
        <taxon>Cupressales</taxon>
        <taxon>Taxaceae</taxon>
        <taxon>Taxus</taxon>
    </lineage>
</organism>
<name>A0AA38CJ40_TAXCH</name>
<reference evidence="2 3" key="1">
    <citation type="journal article" date="2021" name="Nat. Plants">
        <title>The Taxus genome provides insights into paclitaxel biosynthesis.</title>
        <authorList>
            <person name="Xiong X."/>
            <person name="Gou J."/>
            <person name="Liao Q."/>
            <person name="Li Y."/>
            <person name="Zhou Q."/>
            <person name="Bi G."/>
            <person name="Li C."/>
            <person name="Du R."/>
            <person name="Wang X."/>
            <person name="Sun T."/>
            <person name="Guo L."/>
            <person name="Liang H."/>
            <person name="Lu P."/>
            <person name="Wu Y."/>
            <person name="Zhang Z."/>
            <person name="Ro D.K."/>
            <person name="Shang Y."/>
            <person name="Huang S."/>
            <person name="Yan J."/>
        </authorList>
    </citation>
    <scope>NUCLEOTIDE SEQUENCE [LARGE SCALE GENOMIC DNA]</scope>
    <source>
        <strain evidence="2">Ta-2019</strain>
    </source>
</reference>
<dbReference type="EMBL" id="JAHRHJ020000010">
    <property type="protein sequence ID" value="KAH9297693.1"/>
    <property type="molecule type" value="Genomic_DNA"/>
</dbReference>
<dbReference type="Proteomes" id="UP000824469">
    <property type="component" value="Unassembled WGS sequence"/>
</dbReference>
<feature type="signal peptide" evidence="1">
    <location>
        <begin position="1"/>
        <end position="24"/>
    </location>
</feature>
<feature type="chain" id="PRO_5041213205" evidence="1">
    <location>
        <begin position="25"/>
        <end position="84"/>
    </location>
</feature>
<dbReference type="AlphaFoldDB" id="A0AA38CJ40"/>
<protein>
    <submittedName>
        <fullName evidence="2">Uncharacterized protein</fullName>
    </submittedName>
</protein>
<sequence length="84" mass="9631">VCNYVVRVVFCLCFLFGLNEQSRAATHFPVMCFRVGAEEEKTMMKPWIETLKKRHGISLLEGVLQIIPLLEISLPMQNYTATIL</sequence>
<keyword evidence="3" id="KW-1185">Reference proteome</keyword>
<evidence type="ECO:0000256" key="1">
    <source>
        <dbReference type="SAM" id="SignalP"/>
    </source>
</evidence>
<gene>
    <name evidence="2" type="ORF">KI387_029375</name>
</gene>
<evidence type="ECO:0000313" key="2">
    <source>
        <dbReference type="EMBL" id="KAH9297693.1"/>
    </source>
</evidence>
<accession>A0AA38CJ40</accession>
<feature type="non-terminal residue" evidence="2">
    <location>
        <position position="84"/>
    </location>
</feature>
<proteinExistence type="predicted"/>